<dbReference type="InterPro" id="IPR012835">
    <property type="entry name" value="FlgE_epsilon"/>
</dbReference>
<evidence type="ECO:0000256" key="1">
    <source>
        <dbReference type="ARBA" id="ARBA00004117"/>
    </source>
</evidence>
<dbReference type="KEGG" id="sku:Sulku_0058"/>
<dbReference type="GO" id="GO:0044781">
    <property type="term" value="P:bacterial-type flagellum organization"/>
    <property type="evidence" value="ECO:0007669"/>
    <property type="project" value="InterPro"/>
</dbReference>
<dbReference type="NCBIfam" id="TIGR02489">
    <property type="entry name" value="flgE_epsilon"/>
    <property type="match status" value="1"/>
</dbReference>
<dbReference type="InterPro" id="IPR001444">
    <property type="entry name" value="Flag_bb_rod_N"/>
</dbReference>
<feature type="domain" description="Flagellar hook protein FlgE D2" evidence="9">
    <location>
        <begin position="516"/>
        <end position="638"/>
    </location>
</feature>
<evidence type="ECO:0000256" key="2">
    <source>
        <dbReference type="ARBA" id="ARBA00009677"/>
    </source>
</evidence>
<keyword evidence="11" id="KW-0966">Cell projection</keyword>
<dbReference type="SUPFAM" id="SSF117143">
    <property type="entry name" value="Flagellar hook protein flgE"/>
    <property type="match status" value="1"/>
</dbReference>
<evidence type="ECO:0000259" key="10">
    <source>
        <dbReference type="Pfam" id="PF22692"/>
    </source>
</evidence>
<dbReference type="GO" id="GO:0009425">
    <property type="term" value="C:bacterial-type flagellum basal body"/>
    <property type="evidence" value="ECO:0007669"/>
    <property type="project" value="UniProtKB-SubCell"/>
</dbReference>
<dbReference type="InterPro" id="IPR011491">
    <property type="entry name" value="FlgE_D2"/>
</dbReference>
<dbReference type="AlphaFoldDB" id="E4TWB0"/>
<evidence type="ECO:0000256" key="4">
    <source>
        <dbReference type="ARBA" id="ARBA00023143"/>
    </source>
</evidence>
<dbReference type="InterPro" id="IPR010930">
    <property type="entry name" value="Flg_bb/hook_C_dom"/>
</dbReference>
<feature type="domain" description="Flagellar hook protein FlgE/F/G-like D1" evidence="10">
    <location>
        <begin position="95"/>
        <end position="164"/>
    </location>
</feature>
<dbReference type="PANTHER" id="PTHR30435">
    <property type="entry name" value="FLAGELLAR PROTEIN"/>
    <property type="match status" value="1"/>
</dbReference>
<evidence type="ECO:0000256" key="5">
    <source>
        <dbReference type="NCBIfam" id="TIGR02489"/>
    </source>
</evidence>
<dbReference type="InterPro" id="IPR037058">
    <property type="entry name" value="Falgellar_hook_FlgE_sf"/>
</dbReference>
<evidence type="ECO:0000259" key="9">
    <source>
        <dbReference type="Pfam" id="PF07559"/>
    </source>
</evidence>
<keyword evidence="4 6" id="KW-0975">Bacterial flagellum</keyword>
<dbReference type="Gene3D" id="3.30.70.2120">
    <property type="match status" value="1"/>
</dbReference>
<gene>
    <name evidence="11" type="ordered locus">Sulku_0058</name>
</gene>
<sequence length="758" mass="78989">MLRSLFAGVTGLQAHQIAMDVESNNIANVNTIGYKYSRANFSDLLAQTSQIATAPQGDIGGKNAVQVGLGTTISSVTRIMTQGSIQNTDKNTDVAIQGDGFFIVSSDAGSTYKYSRSGDFKFDAAGNFVDNNGFVVQGWVRDEATGKVDSTAPISNINIPPGLTTPANATADVVLKANLDSGETVETFNATNSMDSYNLEYASNYAVWQAAGFVPAVGGALPAPPNAATQALWYSAYTTRNANTNSAENMNVMFNEQGQSLTMQPNQGVWVSYKDSVTTIPMVSAAGAFTFTLNGTTISGTTSGVTLADDAATVQQAINAQTANTGVSATVVGSNLVLTNDNSRDSDGSATKNIVITGSNAGALALGFTNQSVITAYKYTYTTNAADATPLINSYAVPTTSVPPADSNFTTTEQLRLLMETHAQYVSGSDPAGTVAPAGVNFATGIKIIINDRGQFEVSNLSDGDANQENLKLQVTGYSDPAANVTKNERFTALMQSINGTVVEGSTGIRLSQSMNAATHSASIDVYDSLGSKHTLKMDFRKTSVDVVSGSTWSMKLSVPEPGEINTIAPINEFNGQVRFGPDGALSSYTPTNITYTANNGSSPNQTINIKLGTANAFDGVTSFDATSGTSGISQDGFPGGDLVGIRIDQSGTLVGSFSNGRSFGLAQMGMAKFTNNEGLVSDGGNVYLQSANSGDPIIGTAATAGRGFMQSSSLEASNVDLSKSLTQLIIIQRGYQANGKTITTSDTLLETLLGIKR</sequence>
<proteinExistence type="inferred from homology"/>
<organism evidence="11 12">
    <name type="scientific">Sulfuricurvum kujiense (strain ATCC BAA-921 / DSM 16994 / JCM 11577 / YK-1)</name>
    <dbReference type="NCBI Taxonomy" id="709032"/>
    <lineage>
        <taxon>Bacteria</taxon>
        <taxon>Pseudomonadati</taxon>
        <taxon>Campylobacterota</taxon>
        <taxon>Epsilonproteobacteria</taxon>
        <taxon>Campylobacterales</taxon>
        <taxon>Sulfurimonadaceae</taxon>
        <taxon>Sulfuricurvum</taxon>
    </lineage>
</organism>
<keyword evidence="12" id="KW-1185">Reference proteome</keyword>
<name>E4TWB0_SULKY</name>
<dbReference type="Pfam" id="PF06429">
    <property type="entry name" value="Flg_bbr_C"/>
    <property type="match status" value="1"/>
</dbReference>
<dbReference type="PANTHER" id="PTHR30435:SF19">
    <property type="entry name" value="FLAGELLAR BASAL-BODY ROD PROTEIN FLGG"/>
    <property type="match status" value="1"/>
</dbReference>
<evidence type="ECO:0000256" key="6">
    <source>
        <dbReference type="RuleBase" id="RU362116"/>
    </source>
</evidence>
<keyword evidence="11" id="KW-0282">Flagellum</keyword>
<protein>
    <recommendedName>
        <fullName evidence="3 5">Flagellar hook protein FlgE</fullName>
    </recommendedName>
</protein>
<dbReference type="eggNOG" id="COG1749">
    <property type="taxonomic scope" value="Bacteria"/>
</dbReference>
<dbReference type="InterPro" id="IPR037925">
    <property type="entry name" value="FlgE/F/G-like"/>
</dbReference>
<reference evidence="11 12" key="1">
    <citation type="journal article" date="2012" name="Stand. Genomic Sci.">
        <title>Complete genome sequence of the sulfur compounds oxidizing chemolithoautotroph Sulfuricurvum kujiense type strain (YK-1(T)).</title>
        <authorList>
            <person name="Han C."/>
            <person name="Kotsyurbenko O."/>
            <person name="Chertkov O."/>
            <person name="Held B."/>
            <person name="Lapidus A."/>
            <person name="Nolan M."/>
            <person name="Lucas S."/>
            <person name="Hammon N."/>
            <person name="Deshpande S."/>
            <person name="Cheng J.F."/>
            <person name="Tapia R."/>
            <person name="Goodwin L.A."/>
            <person name="Pitluck S."/>
            <person name="Liolios K."/>
            <person name="Pagani I."/>
            <person name="Ivanova N."/>
            <person name="Mavromatis K."/>
            <person name="Mikhailova N."/>
            <person name="Pati A."/>
            <person name="Chen A."/>
            <person name="Palaniappan K."/>
            <person name="Land M."/>
            <person name="Hauser L."/>
            <person name="Chang Y.J."/>
            <person name="Jeffries C.D."/>
            <person name="Brambilla E.M."/>
            <person name="Rohde M."/>
            <person name="Spring S."/>
            <person name="Sikorski J."/>
            <person name="Goker M."/>
            <person name="Woyke T."/>
            <person name="Bristow J."/>
            <person name="Eisen J.A."/>
            <person name="Markowitz V."/>
            <person name="Hugenholtz P."/>
            <person name="Kyrpides N.C."/>
            <person name="Klenk H.P."/>
            <person name="Detter J.C."/>
        </authorList>
    </citation>
    <scope>NUCLEOTIDE SEQUENCE [LARGE SCALE GENOMIC DNA]</scope>
    <source>
        <strain evidence="12">ATCC BAA-921 / DSM 16994 / JCM 11577 / YK-1</strain>
    </source>
</reference>
<dbReference type="Proteomes" id="UP000008721">
    <property type="component" value="Chromosome"/>
</dbReference>
<feature type="domain" description="Flagellar basal-body/hook protein C-terminal" evidence="8">
    <location>
        <begin position="711"/>
        <end position="755"/>
    </location>
</feature>
<evidence type="ECO:0000259" key="7">
    <source>
        <dbReference type="Pfam" id="PF00460"/>
    </source>
</evidence>
<comment type="subcellular location">
    <subcellularLocation>
        <location evidence="1 6">Bacterial flagellum basal body</location>
    </subcellularLocation>
</comment>
<dbReference type="STRING" id="709032.Sulku_0058"/>
<dbReference type="Gene3D" id="2.60.98.20">
    <property type="entry name" value="Flagellar hook protein FlgE"/>
    <property type="match status" value="1"/>
</dbReference>
<dbReference type="Pfam" id="PF07559">
    <property type="entry name" value="FlgE_D2"/>
    <property type="match status" value="1"/>
</dbReference>
<dbReference type="EMBL" id="CP002355">
    <property type="protein sequence ID" value="ADR32726.1"/>
    <property type="molecule type" value="Genomic_DNA"/>
</dbReference>
<accession>E4TWB0</accession>
<dbReference type="NCBIfam" id="TIGR03506">
    <property type="entry name" value="FlgEFG_subfam"/>
    <property type="match status" value="2"/>
</dbReference>
<dbReference type="InterPro" id="IPR010810">
    <property type="entry name" value="Flagellin_hook_IN_motif"/>
</dbReference>
<evidence type="ECO:0000256" key="3">
    <source>
        <dbReference type="ARBA" id="ARBA00019015"/>
    </source>
</evidence>
<dbReference type="HOGENOM" id="CLU_013687_2_1_7"/>
<evidence type="ECO:0000313" key="11">
    <source>
        <dbReference type="EMBL" id="ADR32726.1"/>
    </source>
</evidence>
<dbReference type="RefSeq" id="WP_013458923.1">
    <property type="nucleotide sequence ID" value="NC_014762.1"/>
</dbReference>
<dbReference type="OrthoDB" id="9804559at2"/>
<comment type="similarity">
    <text evidence="2 6">Belongs to the flagella basal body rod proteins family.</text>
</comment>
<keyword evidence="11" id="KW-0969">Cilium</keyword>
<dbReference type="Pfam" id="PF00460">
    <property type="entry name" value="Flg_bb_rod"/>
    <property type="match status" value="1"/>
</dbReference>
<dbReference type="InterPro" id="IPR020013">
    <property type="entry name" value="Flagellar_FlgE/F/G"/>
</dbReference>
<feature type="domain" description="Flagellar basal body rod protein N-terminal" evidence="7">
    <location>
        <begin position="8"/>
        <end position="35"/>
    </location>
</feature>
<evidence type="ECO:0000259" key="8">
    <source>
        <dbReference type="Pfam" id="PF06429"/>
    </source>
</evidence>
<evidence type="ECO:0000313" key="12">
    <source>
        <dbReference type="Proteomes" id="UP000008721"/>
    </source>
</evidence>
<dbReference type="InterPro" id="IPR053967">
    <property type="entry name" value="LlgE_F_G-like_D1"/>
</dbReference>
<dbReference type="Pfam" id="PF22692">
    <property type="entry name" value="LlgE_F_G_D1"/>
    <property type="match status" value="1"/>
</dbReference>
<dbReference type="Pfam" id="PF07196">
    <property type="entry name" value="Flagellin_IN"/>
    <property type="match status" value="1"/>
</dbReference>
<dbReference type="GO" id="GO:0071978">
    <property type="term" value="P:bacterial-type flagellum-dependent swarming motility"/>
    <property type="evidence" value="ECO:0007669"/>
    <property type="project" value="TreeGrafter"/>
</dbReference>